<comment type="caution">
    <text evidence="5">The sequence shown here is derived from an EMBL/GenBank/DDBJ whole genome shotgun (WGS) entry which is preliminary data.</text>
</comment>
<proteinExistence type="predicted"/>
<dbReference type="Pfam" id="PF05593">
    <property type="entry name" value="RHS_repeat"/>
    <property type="match status" value="4"/>
</dbReference>
<feature type="region of interest" description="Disordered" evidence="2">
    <location>
        <begin position="831"/>
        <end position="856"/>
    </location>
</feature>
<sequence>MSSGYHYSPEDGTFYELDEDGEKGEEVDPEEAAPYLLWSYLQGEMLVDGEPMGPQDERGRLFARVIVYKFLVSAAEALEQGQFTEDEMYRWIREQLGEHDLIIQHVVEIDRSVGTEFADNVWPGKADRVRELLSTEEGEGYGWQVADQAEEATEAMRSEQGVGPVDGDDGELDEHASDSESASTAIGADESEDEPAPDSDGQGTASTERSKTGGDPLLLASGQFFHRVTDLELAGRGLALSFTRTYLSGATYDGPLGHNWDHNYNLWLREERELDDDGNWRNVVYRSTGTLREDPYVQRIDEPSGDLPPLEEWQDATFDPPDGYFDRLEKRGGTYVLETVEGLRYYYNEDRYADRIVDPNGNELTFEYDAAGRLERVVDPVGKSLRFQYDERARIRWLIDEVGERRVHFAYTDNGDLEEVDLHLGDRVSTTDYRYSGPDRPPQLQHNLEEIVNARGRTVVENRYGQQPGTWGYNRVVGQFANGGEYEYEYGIVEEHEVDPAEDPVNVPRRWTRVTYPNGHDVVHEFNRQGNVVRRRERAVESSDLEVLESTYRYDEDARRIAETLADGRRTEYVYERERYADVHGGSTDGATPGEQLAFGNLLRVVRHPRPDVDENRRIVTTYEYADRTQVSGRRVSAVRGPYYATLEGNELPDQRVGTTSYEYDDSGNLSSIVLPDVERPDGSEISPQPIEFDYDDGRLVDLHQGGVHVRFDYFDDELRSGFVSRIVHDPDGIGLETTFQVDELGRKTRTVGPYGATIDRSFTPFDTPERITGPVIGKTDERATVEYEYDDQRRLVRIVEQLLDADGERHPNGPLVRTFDHDAYGRLTEETRGTGEDERRDVRTRSFGPSGRLRRERDWRGTDTAYEYDARLRKTATVRAADTPSESVRTVRYNSAGDPLERTDGRGATTAYEYDAFGRRAVVRDPDGNERRVAAFDAAGHVLDERLVGSSPDGDGPIRWTRDTYEYDALGRLVERHRHLFVPGDDAADDRSLSTARFYDDRGRLQRTVDPTGAERTFDYDALGRRIELRDADGTVTTRDIDDANRRLETTVERTGSANDGSAVTRVARTRIRFDDQGRPIERTDEAGNSRSVAYDSRGETVLEVDEAGTERTIERDAFGRIVAAEIDDVRTVYERDPAGAIVGVVDPLGNRTDVERDALGRRTAVERGDDRRELEYDGEGLPVRETDENGVVFHREYTPGGDLETERPDLEGFEPPSDDPGYEPETVGETEFTYTPHGALERASNDVATVTRTYDSLGRLRSEEVDGRRVEMAYDDADRLSALTYPGGRRIEYGYSPAGVLESVEQTAAGSAYPGDGTRQSIRSLLSANHVGGWVETLALDGVDVDVTHNSRGLPVGADWTIDDDAILRERRLFGPRRECTVEQFDGRLRLSSFDGRRRQTATSEYADVELVDVSSLESASDPADLDGDGQELESDLEPAPSGLPDHLLEYDLDDNTNRKSVSTTSAGSSETTNYDVGPYNRYDHVGSANVTYDRTGNLLGDSAMEYTYDARGRLAAVTASGETTTFEYGPLGRMLAWNEPGRDRRLVYAGERTLGWHAPGTLDPETHVVPGRSGPCQVSTGDRDYVPVSDLGGTVLGWVDVTGSDDGLSARRTYDPFGSVREQDGAWPAPLGFRGYLETTDGLYVLPSRVLHPELGRFLQRDPAGFADGTNQYAYARHAPMAMTDVWGYKSSEDHWSTPADDAADAERGDGFLSDDVVSSRTGAGVGEVDPGPSIDVGADGTDGQFGPDRWFSSTEATLSADLAANTGRGVYNTATFRGRYADQLEGLATEQRRLWSGGRFSTGESLYLSMRRNNIKADIRARSPQPARASAELFDEVLSSNAKIRRAGHDPNTFQGRRQWYVDERGLGRAQATHRVGLSSATMNQTLVSRAMADSRVRFAGGALSVGGAGWGVHETWSTPVERRGEVGGAHIGGLAGGWIGGKAAGALVGVAIGAGVLTGGVGVVVGFGIIGAGAVGGGIAGHEAGGALGRQYDEWMW</sequence>
<keyword evidence="6" id="KW-1185">Reference proteome</keyword>
<evidence type="ECO:0000313" key="5">
    <source>
        <dbReference type="EMBL" id="RQH03259.1"/>
    </source>
</evidence>
<feature type="compositionally biased region" description="Acidic residues" evidence="2">
    <location>
        <begin position="16"/>
        <end position="28"/>
    </location>
</feature>
<feature type="domain" description="Teneurin-like YD-shell" evidence="4">
    <location>
        <begin position="1452"/>
        <end position="1672"/>
    </location>
</feature>
<dbReference type="EMBL" id="REFZ01000001">
    <property type="protein sequence ID" value="RQH03259.1"/>
    <property type="molecule type" value="Genomic_DNA"/>
</dbReference>
<feature type="compositionally biased region" description="Acidic residues" evidence="2">
    <location>
        <begin position="1426"/>
        <end position="1439"/>
    </location>
</feature>
<feature type="compositionally biased region" description="Basic and acidic residues" evidence="2">
    <location>
        <begin position="831"/>
        <end position="845"/>
    </location>
</feature>
<evidence type="ECO:0000259" key="4">
    <source>
        <dbReference type="Pfam" id="PF25023"/>
    </source>
</evidence>
<feature type="region of interest" description="Disordered" evidence="2">
    <location>
        <begin position="1416"/>
        <end position="1479"/>
    </location>
</feature>
<protein>
    <recommendedName>
        <fullName evidence="7">RHS repeat protein</fullName>
    </recommendedName>
</protein>
<evidence type="ECO:0000256" key="2">
    <source>
        <dbReference type="SAM" id="MobiDB-lite"/>
    </source>
</evidence>
<dbReference type="NCBIfam" id="TIGR01643">
    <property type="entry name" value="YD_repeat_2x"/>
    <property type="match status" value="5"/>
</dbReference>
<dbReference type="InterPro" id="IPR006530">
    <property type="entry name" value="YD"/>
</dbReference>
<feature type="region of interest" description="Disordered" evidence="2">
    <location>
        <begin position="1199"/>
        <end position="1231"/>
    </location>
</feature>
<gene>
    <name evidence="5" type="ORF">EA472_01365</name>
</gene>
<dbReference type="NCBIfam" id="TIGR03696">
    <property type="entry name" value="Rhs_assc_core"/>
    <property type="match status" value="1"/>
</dbReference>
<feature type="compositionally biased region" description="Acidic residues" evidence="2">
    <location>
        <begin position="1218"/>
        <end position="1230"/>
    </location>
</feature>
<dbReference type="InterPro" id="IPR056823">
    <property type="entry name" value="TEN-like_YD-shell"/>
</dbReference>
<dbReference type="Pfam" id="PF20148">
    <property type="entry name" value="DUF6531"/>
    <property type="match status" value="1"/>
</dbReference>
<feature type="region of interest" description="Disordered" evidence="2">
    <location>
        <begin position="1"/>
        <end position="28"/>
    </location>
</feature>
<name>A0A3N6MGX5_NATCH</name>
<evidence type="ECO:0000313" key="6">
    <source>
        <dbReference type="Proteomes" id="UP000281431"/>
    </source>
</evidence>
<organism evidence="5 6">
    <name type="scientific">Natrarchaeobius chitinivorans</name>
    <dbReference type="NCBI Taxonomy" id="1679083"/>
    <lineage>
        <taxon>Archaea</taxon>
        <taxon>Methanobacteriati</taxon>
        <taxon>Methanobacteriota</taxon>
        <taxon>Stenosarchaea group</taxon>
        <taxon>Halobacteria</taxon>
        <taxon>Halobacteriales</taxon>
        <taxon>Natrialbaceae</taxon>
        <taxon>Natrarchaeobius</taxon>
    </lineage>
</organism>
<feature type="region of interest" description="Disordered" evidence="2">
    <location>
        <begin position="150"/>
        <end position="215"/>
    </location>
</feature>
<evidence type="ECO:0000259" key="3">
    <source>
        <dbReference type="Pfam" id="PF20148"/>
    </source>
</evidence>
<dbReference type="InterPro" id="IPR045351">
    <property type="entry name" value="DUF6531"/>
</dbReference>
<accession>A0A3N6MGX5</accession>
<dbReference type="Proteomes" id="UP000281431">
    <property type="component" value="Unassembled WGS sequence"/>
</dbReference>
<evidence type="ECO:0008006" key="7">
    <source>
        <dbReference type="Google" id="ProtNLM"/>
    </source>
</evidence>
<dbReference type="InterPro" id="IPR022385">
    <property type="entry name" value="Rhs_assc_core"/>
</dbReference>
<dbReference type="PANTHER" id="PTHR32305">
    <property type="match status" value="1"/>
</dbReference>
<dbReference type="OrthoDB" id="137435at2157"/>
<evidence type="ECO:0000256" key="1">
    <source>
        <dbReference type="ARBA" id="ARBA00022737"/>
    </source>
</evidence>
<dbReference type="InterPro" id="IPR050708">
    <property type="entry name" value="T6SS_VgrG/RHS"/>
</dbReference>
<dbReference type="Gene3D" id="2.180.10.10">
    <property type="entry name" value="RHS repeat-associated core"/>
    <property type="match status" value="4"/>
</dbReference>
<dbReference type="InterPro" id="IPR031325">
    <property type="entry name" value="RHS_repeat"/>
</dbReference>
<dbReference type="Pfam" id="PF25023">
    <property type="entry name" value="TEN_YD-shell"/>
    <property type="match status" value="1"/>
</dbReference>
<feature type="compositionally biased region" description="Polar residues" evidence="2">
    <location>
        <begin position="1461"/>
        <end position="1477"/>
    </location>
</feature>
<keyword evidence="1" id="KW-0677">Repeat</keyword>
<dbReference type="PANTHER" id="PTHR32305:SF15">
    <property type="entry name" value="PROTEIN RHSA-RELATED"/>
    <property type="match status" value="1"/>
</dbReference>
<feature type="domain" description="DUF6531" evidence="3">
    <location>
        <begin position="214"/>
        <end position="272"/>
    </location>
</feature>
<reference evidence="5 6" key="1">
    <citation type="submission" date="2018-10" db="EMBL/GenBank/DDBJ databases">
        <title>Natrarchaeobius chitinivorans gen. nov., sp. nov., and Natrarchaeobius haloalkaliphilus sp. nov., alkaliphilic, chitin-utilizing haloarchaea from hypersaline alkaline lakes.</title>
        <authorList>
            <person name="Sorokin D.Y."/>
            <person name="Elcheninov A.G."/>
            <person name="Kostrikina N.A."/>
            <person name="Bale N.J."/>
            <person name="Sinninghe Damste J.S."/>
            <person name="Khijniak T.V."/>
            <person name="Kublanov I.V."/>
            <person name="Toshchakov S.V."/>
        </authorList>
    </citation>
    <scope>NUCLEOTIDE SEQUENCE [LARGE SCALE GENOMIC DNA]</scope>
    <source>
        <strain evidence="5 6">AArcht7</strain>
    </source>
</reference>